<reference evidence="1 2" key="1">
    <citation type="submission" date="2024-09" db="EMBL/GenBank/DDBJ databases">
        <authorList>
            <person name="Sun Q."/>
            <person name="Mori K."/>
        </authorList>
    </citation>
    <scope>NUCLEOTIDE SEQUENCE [LARGE SCALE GENOMIC DNA]</scope>
    <source>
        <strain evidence="1 2">CICC 10874</strain>
    </source>
</reference>
<dbReference type="RefSeq" id="WP_376981922.1">
    <property type="nucleotide sequence ID" value="NZ_JBHLSV010000019.1"/>
</dbReference>
<comment type="caution">
    <text evidence="1">The sequence shown here is derived from an EMBL/GenBank/DDBJ whole genome shotgun (WGS) entry which is preliminary data.</text>
</comment>
<accession>A0ABV6RDT4</accession>
<name>A0ABV6RDT4_9MICO</name>
<keyword evidence="2" id="KW-1185">Reference proteome</keyword>
<dbReference type="Proteomes" id="UP001589793">
    <property type="component" value="Unassembled WGS sequence"/>
</dbReference>
<dbReference type="EMBL" id="JBHLSV010000019">
    <property type="protein sequence ID" value="MFC0675154.1"/>
    <property type="molecule type" value="Genomic_DNA"/>
</dbReference>
<protein>
    <recommendedName>
        <fullName evidence="3">DUF559 domain-containing protein</fullName>
    </recommendedName>
</protein>
<evidence type="ECO:0000313" key="1">
    <source>
        <dbReference type="EMBL" id="MFC0675154.1"/>
    </source>
</evidence>
<evidence type="ECO:0000313" key="2">
    <source>
        <dbReference type="Proteomes" id="UP001589793"/>
    </source>
</evidence>
<gene>
    <name evidence="1" type="ORF">ACFFF6_14415</name>
</gene>
<proteinExistence type="predicted"/>
<sequence>MPRRPAPLPEELLWPVLTRTELLAAGVPPHRLRRGDLSRLREGLYARSDGTITDLDIAAALVREDPDLVLMGASVARLIDAPLPTRLETWRMGTPVHLVAPTPGRRRRSDQIVRYHARVLPASARWIHRPPAPATSIPVTSPARTWRDLAGDLSHAELVSFGDHLVRVPRPGLEGRSSPWSTPPELREQCTGRDGARLLAAWEEVRIGADSPMETRLRRAFLAAGLPEPVLNQPLIGIDGEILHSPDFQWPAWRVCGEYDGRTHAEPKQVERDIDRALRVGAAGWEELRFAARDAASGCRRAVRRTRDALTARGWTG</sequence>
<organism evidence="1 2">
    <name type="scientific">Brachybacterium hainanense</name>
    <dbReference type="NCBI Taxonomy" id="1541174"/>
    <lineage>
        <taxon>Bacteria</taxon>
        <taxon>Bacillati</taxon>
        <taxon>Actinomycetota</taxon>
        <taxon>Actinomycetes</taxon>
        <taxon>Micrococcales</taxon>
        <taxon>Dermabacteraceae</taxon>
        <taxon>Brachybacterium</taxon>
    </lineage>
</organism>
<evidence type="ECO:0008006" key="3">
    <source>
        <dbReference type="Google" id="ProtNLM"/>
    </source>
</evidence>